<comment type="similarity">
    <text evidence="6">Belongs to the vsr family.</text>
</comment>
<evidence type="ECO:0000256" key="1">
    <source>
        <dbReference type="ARBA" id="ARBA00022722"/>
    </source>
</evidence>
<evidence type="ECO:0000256" key="7">
    <source>
        <dbReference type="SAM" id="MobiDB-lite"/>
    </source>
</evidence>
<keyword evidence="5 6" id="KW-0234">DNA repair</keyword>
<evidence type="ECO:0000256" key="2">
    <source>
        <dbReference type="ARBA" id="ARBA00022759"/>
    </source>
</evidence>
<reference evidence="8" key="1">
    <citation type="submission" date="2020-06" db="EMBL/GenBank/DDBJ databases">
        <title>Whole Genome Sequence of Bradyrhizobium sp. Strain 66S1MB.</title>
        <authorList>
            <person name="Bromfield E."/>
            <person name="Cloutier S."/>
        </authorList>
    </citation>
    <scope>NUCLEOTIDE SEQUENCE</scope>
    <source>
        <strain evidence="8">66S1MB</strain>
    </source>
</reference>
<evidence type="ECO:0000256" key="6">
    <source>
        <dbReference type="PIRNR" id="PIRNR018267"/>
    </source>
</evidence>
<dbReference type="CDD" id="cd00221">
    <property type="entry name" value="Vsr"/>
    <property type="match status" value="1"/>
</dbReference>
<comment type="function">
    <text evidence="6">May nick specific sequences that contain T:G mispairs resulting from m5C-deamination.</text>
</comment>
<keyword evidence="3 6" id="KW-0227">DNA damage</keyword>
<dbReference type="EMBL" id="JABWSX010000001">
    <property type="protein sequence ID" value="NVL04272.1"/>
    <property type="molecule type" value="Genomic_DNA"/>
</dbReference>
<name>A0A974A988_9BRAD</name>
<comment type="caution">
    <text evidence="8">The sequence shown here is derived from an EMBL/GenBank/DDBJ whole genome shotgun (WGS) entry which is preliminary data.</text>
</comment>
<keyword evidence="4 6" id="KW-0378">Hydrolase</keyword>
<keyword evidence="1 6" id="KW-0540">Nuclease</keyword>
<dbReference type="GO" id="GO:0004519">
    <property type="term" value="F:endonuclease activity"/>
    <property type="evidence" value="ECO:0007669"/>
    <property type="project" value="UniProtKB-KW"/>
</dbReference>
<dbReference type="SUPFAM" id="SSF52980">
    <property type="entry name" value="Restriction endonuclease-like"/>
    <property type="match status" value="1"/>
</dbReference>
<protein>
    <recommendedName>
        <fullName evidence="6">Very short patch repair endonuclease</fullName>
        <ecNumber evidence="6">3.1.-.-</ecNumber>
    </recommendedName>
</protein>
<evidence type="ECO:0000256" key="5">
    <source>
        <dbReference type="ARBA" id="ARBA00023204"/>
    </source>
</evidence>
<gene>
    <name evidence="8" type="primary">vsr</name>
    <name evidence="8" type="ORF">HU230_00625</name>
</gene>
<dbReference type="InterPro" id="IPR004603">
    <property type="entry name" value="DNA_mismatch_endonuc_vsr"/>
</dbReference>
<sequence length="138" mass="16144">MSSIPSDVRSQMMRSIRKSNTAPELSVRKLLRDIGVRYRLHARDLPGSPDIVLRQKHKAIFVHGCFWHQHPGCKLAKRPSARPEYWLPKLIHNQERDRLALAALADLMWSVLVVWECELNDPELLRTKLKRFVCADRR</sequence>
<dbReference type="Pfam" id="PF03852">
    <property type="entry name" value="Vsr"/>
    <property type="match status" value="1"/>
</dbReference>
<dbReference type="GO" id="GO:0006298">
    <property type="term" value="P:mismatch repair"/>
    <property type="evidence" value="ECO:0007669"/>
    <property type="project" value="UniProtKB-UniRule"/>
</dbReference>
<evidence type="ECO:0000256" key="4">
    <source>
        <dbReference type="ARBA" id="ARBA00022801"/>
    </source>
</evidence>
<accession>A0A974A988</accession>
<evidence type="ECO:0000313" key="8">
    <source>
        <dbReference type="EMBL" id="NVL04272.1"/>
    </source>
</evidence>
<keyword evidence="2 6" id="KW-0255">Endonuclease</keyword>
<dbReference type="InterPro" id="IPR011335">
    <property type="entry name" value="Restrct_endonuc-II-like"/>
</dbReference>
<dbReference type="GO" id="GO:0016787">
    <property type="term" value="F:hydrolase activity"/>
    <property type="evidence" value="ECO:0007669"/>
    <property type="project" value="UniProtKB-KW"/>
</dbReference>
<dbReference type="Gene3D" id="3.40.960.10">
    <property type="entry name" value="VSR Endonuclease"/>
    <property type="match status" value="1"/>
</dbReference>
<dbReference type="PIRSF" id="PIRSF018267">
    <property type="entry name" value="VSR_endonuc"/>
    <property type="match status" value="1"/>
</dbReference>
<evidence type="ECO:0000256" key="3">
    <source>
        <dbReference type="ARBA" id="ARBA00022763"/>
    </source>
</evidence>
<dbReference type="NCBIfam" id="TIGR00632">
    <property type="entry name" value="vsr"/>
    <property type="match status" value="1"/>
</dbReference>
<feature type="region of interest" description="Disordered" evidence="7">
    <location>
        <begin position="1"/>
        <end position="20"/>
    </location>
</feature>
<proteinExistence type="inferred from homology"/>
<organism evidence="8">
    <name type="scientific">Bradyrhizobium quebecense</name>
    <dbReference type="NCBI Taxonomy" id="2748629"/>
    <lineage>
        <taxon>Bacteria</taxon>
        <taxon>Pseudomonadati</taxon>
        <taxon>Pseudomonadota</taxon>
        <taxon>Alphaproteobacteria</taxon>
        <taxon>Hyphomicrobiales</taxon>
        <taxon>Nitrobacteraceae</taxon>
        <taxon>Bradyrhizobium</taxon>
    </lineage>
</organism>
<dbReference type="AlphaFoldDB" id="A0A974A988"/>
<dbReference type="EC" id="3.1.-.-" evidence="6"/>